<feature type="domain" description="Pyruvate phosphate dikinase AMP/ATP-binding" evidence="4">
    <location>
        <begin position="212"/>
        <end position="270"/>
    </location>
</feature>
<dbReference type="EMBL" id="SHNO01000001">
    <property type="protein sequence ID" value="MCX2978869.1"/>
    <property type="molecule type" value="Genomic_DNA"/>
</dbReference>
<accession>A0ABT3TBM5</accession>
<keyword evidence="1" id="KW-0285">Flavoprotein</keyword>
<evidence type="ECO:0000256" key="2">
    <source>
        <dbReference type="ARBA" id="ARBA00022827"/>
    </source>
</evidence>
<dbReference type="RefSeq" id="WP_279250562.1">
    <property type="nucleotide sequence ID" value="NZ_SHNO01000001.1"/>
</dbReference>
<dbReference type="Gene3D" id="3.30.1490.20">
    <property type="entry name" value="ATP-grasp fold, A domain"/>
    <property type="match status" value="1"/>
</dbReference>
<evidence type="ECO:0000313" key="6">
    <source>
        <dbReference type="Proteomes" id="UP001143304"/>
    </source>
</evidence>
<dbReference type="PANTHER" id="PTHR42877:SF4">
    <property type="entry name" value="FAD_NAD(P)-BINDING DOMAIN-CONTAINING PROTEIN-RELATED"/>
    <property type="match status" value="1"/>
</dbReference>
<evidence type="ECO:0000256" key="1">
    <source>
        <dbReference type="ARBA" id="ARBA00022630"/>
    </source>
</evidence>
<evidence type="ECO:0000259" key="4">
    <source>
        <dbReference type="Pfam" id="PF01326"/>
    </source>
</evidence>
<dbReference type="InterPro" id="IPR013815">
    <property type="entry name" value="ATP_grasp_subdomain_1"/>
</dbReference>
<comment type="caution">
    <text evidence="5">The sequence shown here is derived from an EMBL/GenBank/DDBJ whole genome shotgun (WGS) entry which is preliminary data.</text>
</comment>
<dbReference type="InterPro" id="IPR036188">
    <property type="entry name" value="FAD/NAD-bd_sf"/>
</dbReference>
<protein>
    <recommendedName>
        <fullName evidence="4">Pyruvate phosphate dikinase AMP/ATP-binding domain-containing protein</fullName>
    </recommendedName>
</protein>
<reference evidence="5" key="1">
    <citation type="submission" date="2019-02" db="EMBL/GenBank/DDBJ databases">
        <authorList>
            <person name="Li S.-H."/>
        </authorList>
    </citation>
    <scope>NUCLEOTIDE SEQUENCE</scope>
    <source>
        <strain evidence="5">IMCC11814</strain>
    </source>
</reference>
<dbReference type="InterPro" id="IPR002192">
    <property type="entry name" value="PPDK_AMP/ATP-bd"/>
</dbReference>
<keyword evidence="2" id="KW-0274">FAD</keyword>
<dbReference type="Proteomes" id="UP001143304">
    <property type="component" value="Unassembled WGS sequence"/>
</dbReference>
<gene>
    <name evidence="5" type="ORF">EYC82_16035</name>
</gene>
<proteinExistence type="predicted"/>
<dbReference type="PANTHER" id="PTHR42877">
    <property type="entry name" value="L-ORNITHINE N(5)-MONOOXYGENASE-RELATED"/>
    <property type="match status" value="1"/>
</dbReference>
<dbReference type="Pfam" id="PF01326">
    <property type="entry name" value="PPDK_N"/>
    <property type="match status" value="1"/>
</dbReference>
<dbReference type="Pfam" id="PF00743">
    <property type="entry name" value="FMO-like"/>
    <property type="match status" value="1"/>
</dbReference>
<dbReference type="SUPFAM" id="SSF51905">
    <property type="entry name" value="FAD/NAD(P)-binding domain"/>
    <property type="match status" value="1"/>
</dbReference>
<keyword evidence="6" id="KW-1185">Reference proteome</keyword>
<organism evidence="5 6">
    <name type="scientific">Candidatus Marimicrobium litorale</name>
    <dbReference type="NCBI Taxonomy" id="2518991"/>
    <lineage>
        <taxon>Bacteria</taxon>
        <taxon>Pseudomonadati</taxon>
        <taxon>Pseudomonadota</taxon>
        <taxon>Gammaproteobacteria</taxon>
        <taxon>Cellvibrionales</taxon>
        <taxon>Halieaceae</taxon>
        <taxon>Marimicrobium</taxon>
    </lineage>
</organism>
<dbReference type="Gene3D" id="3.50.50.60">
    <property type="entry name" value="FAD/NAD(P)-binding domain"/>
    <property type="match status" value="1"/>
</dbReference>
<evidence type="ECO:0000256" key="3">
    <source>
        <dbReference type="ARBA" id="ARBA00023002"/>
    </source>
</evidence>
<evidence type="ECO:0000313" key="5">
    <source>
        <dbReference type="EMBL" id="MCX2978869.1"/>
    </source>
</evidence>
<keyword evidence="3" id="KW-0560">Oxidoreductase</keyword>
<dbReference type="InterPro" id="IPR020946">
    <property type="entry name" value="Flavin_mOase-like"/>
</dbReference>
<dbReference type="InterPro" id="IPR051209">
    <property type="entry name" value="FAD-bind_Monooxygenase_sf"/>
</dbReference>
<sequence>MQDTPTLRVAIIGTGIAAGLELFQKVFTEFTIFDALDAPGGTWSLNTYPGLACDVWAHSYSFSYAPNPDWTASFVEQPEIQPYLARCATEFGLDSHMTLNTKISSAHYQEGGNWKLQTSQGDEHEFDVVINAMGNQHTPQFPDVPGMDSFEGDSWHGTHWNHDADLAGKRVIVVGSAASAVQIVPAAFVIRGAQSGAYPQDLDQDYLGLGGNKVAVRSSAQGEDGAEASFAGQYDSVLNVVGEVHLRSAIDHCVASGTTERTLVYQVNQGDTGCVTLLTE</sequence>
<name>A0ABT3TBM5_9GAMM</name>
<dbReference type="SUPFAM" id="SSF56059">
    <property type="entry name" value="Glutathione synthetase ATP-binding domain-like"/>
    <property type="match status" value="1"/>
</dbReference>